<evidence type="ECO:0000313" key="3">
    <source>
        <dbReference type="EMBL" id="CAJ0774458.1"/>
    </source>
</evidence>
<dbReference type="InterPro" id="IPR012902">
    <property type="entry name" value="N_methyl_site"/>
</dbReference>
<sequence length="203" mass="20964">MSATVRLHRHRLRTPGQRGASLIEILISVVILLVALLGAAGMMGRSNQSEMESYQRVQALTLLQDMATRLNANRQAAPCYAAAGTMTIVGNGTNTTPTTCATGTAAQQATATADLAAWSTELIGSAEKASTASGATALGAMIGAVGCIEQLDAVNQIYRVLVAWQGLVKTVPSSLPCGSGTGAFGDDAYRRAISVQIRIGVLS</sequence>
<keyword evidence="1" id="KW-1133">Transmembrane helix</keyword>
<gene>
    <name evidence="3" type="ORF">LMG7141_00161</name>
</gene>
<proteinExistence type="predicted"/>
<dbReference type="Proteomes" id="UP001189616">
    <property type="component" value="Unassembled WGS sequence"/>
</dbReference>
<keyword evidence="4" id="KW-1185">Reference proteome</keyword>
<feature type="transmembrane region" description="Helical" evidence="1">
    <location>
        <begin position="21"/>
        <end position="43"/>
    </location>
</feature>
<evidence type="ECO:0000256" key="1">
    <source>
        <dbReference type="SAM" id="Phobius"/>
    </source>
</evidence>
<name>A0ABM9IWM1_9RALS</name>
<evidence type="ECO:0000259" key="2">
    <source>
        <dbReference type="Pfam" id="PF22150"/>
    </source>
</evidence>
<dbReference type="NCBIfam" id="TIGR02523">
    <property type="entry name" value="type_IV_pilV"/>
    <property type="match status" value="1"/>
</dbReference>
<dbReference type="Pfam" id="PF22150">
    <property type="entry name" value="Tt1218-like"/>
    <property type="match status" value="1"/>
</dbReference>
<dbReference type="RefSeq" id="WP_316653953.1">
    <property type="nucleotide sequence ID" value="NZ_CATYWO010000001.1"/>
</dbReference>
<keyword evidence="1" id="KW-0812">Transmembrane</keyword>
<dbReference type="InterPro" id="IPR054402">
    <property type="entry name" value="Tt1218-like_dom"/>
</dbReference>
<comment type="caution">
    <text evidence="3">The sequence shown here is derived from an EMBL/GenBank/DDBJ whole genome shotgun (WGS) entry which is preliminary data.</text>
</comment>
<organism evidence="3 4">
    <name type="scientific">Ralstonia condita</name>
    <dbReference type="NCBI Taxonomy" id="3058600"/>
    <lineage>
        <taxon>Bacteria</taxon>
        <taxon>Pseudomonadati</taxon>
        <taxon>Pseudomonadota</taxon>
        <taxon>Betaproteobacteria</taxon>
        <taxon>Burkholderiales</taxon>
        <taxon>Burkholderiaceae</taxon>
        <taxon>Ralstonia</taxon>
    </lineage>
</organism>
<accession>A0ABM9IWM1</accession>
<dbReference type="EMBL" id="CATYWO010000001">
    <property type="protein sequence ID" value="CAJ0774458.1"/>
    <property type="molecule type" value="Genomic_DNA"/>
</dbReference>
<evidence type="ECO:0000313" key="4">
    <source>
        <dbReference type="Proteomes" id="UP001189616"/>
    </source>
</evidence>
<reference evidence="3 4" key="1">
    <citation type="submission" date="2023-07" db="EMBL/GenBank/DDBJ databases">
        <authorList>
            <person name="Peeters C."/>
        </authorList>
    </citation>
    <scope>NUCLEOTIDE SEQUENCE [LARGE SCALE GENOMIC DNA]</scope>
    <source>
        <strain evidence="3 4">LMG 7141</strain>
    </source>
</reference>
<dbReference type="InterPro" id="IPR013362">
    <property type="entry name" value="Pilus_4_PilV"/>
</dbReference>
<dbReference type="Pfam" id="PF07963">
    <property type="entry name" value="N_methyl"/>
    <property type="match status" value="1"/>
</dbReference>
<feature type="domain" description="Type IV pilin Tt1218-like" evidence="2">
    <location>
        <begin position="45"/>
        <end position="112"/>
    </location>
</feature>
<protein>
    <recommendedName>
        <fullName evidence="2">Type IV pilin Tt1218-like domain-containing protein</fullName>
    </recommendedName>
</protein>
<keyword evidence="1" id="KW-0472">Membrane</keyword>